<dbReference type="EMBL" id="JBHTJM010000005">
    <property type="protein sequence ID" value="MFD0963216.1"/>
    <property type="molecule type" value="Genomic_DNA"/>
</dbReference>
<comment type="caution">
    <text evidence="8">The sequence shown here is derived from an EMBL/GenBank/DDBJ whole genome shotgun (WGS) entry which is preliminary data.</text>
</comment>
<gene>
    <name evidence="8" type="ORF">ACFQ1O_04250</name>
</gene>
<evidence type="ECO:0000256" key="3">
    <source>
        <dbReference type="ARBA" id="ARBA00023125"/>
    </source>
</evidence>
<keyword evidence="2" id="KW-0229">DNA integration</keyword>
<proteinExistence type="inferred from homology"/>
<reference evidence="9" key="1">
    <citation type="journal article" date="2019" name="Int. J. Syst. Evol. Microbiol.">
        <title>The Global Catalogue of Microorganisms (GCM) 10K type strain sequencing project: providing services to taxonomists for standard genome sequencing and annotation.</title>
        <authorList>
            <consortium name="The Broad Institute Genomics Platform"/>
            <consortium name="The Broad Institute Genome Sequencing Center for Infectious Disease"/>
            <person name="Wu L."/>
            <person name="Ma J."/>
        </authorList>
    </citation>
    <scope>NUCLEOTIDE SEQUENCE [LARGE SCALE GENOMIC DNA]</scope>
    <source>
        <strain evidence="9">CCUG 62114</strain>
    </source>
</reference>
<dbReference type="InterPro" id="IPR044068">
    <property type="entry name" value="CB"/>
</dbReference>
<dbReference type="PROSITE" id="PS51898">
    <property type="entry name" value="TYR_RECOMBINASE"/>
    <property type="match status" value="1"/>
</dbReference>
<evidence type="ECO:0000256" key="2">
    <source>
        <dbReference type="ARBA" id="ARBA00022908"/>
    </source>
</evidence>
<dbReference type="Gene3D" id="1.10.150.130">
    <property type="match status" value="1"/>
</dbReference>
<dbReference type="Proteomes" id="UP001596997">
    <property type="component" value="Unassembled WGS sequence"/>
</dbReference>
<dbReference type="InterPro" id="IPR002104">
    <property type="entry name" value="Integrase_catalytic"/>
</dbReference>
<name>A0ABW3I059_9FLAO</name>
<evidence type="ECO:0000256" key="5">
    <source>
        <dbReference type="PROSITE-ProRule" id="PRU01248"/>
    </source>
</evidence>
<protein>
    <submittedName>
        <fullName evidence="8">Tyrosine-type recombinase/integrase</fullName>
    </submittedName>
</protein>
<dbReference type="InterPro" id="IPR010998">
    <property type="entry name" value="Integrase_recombinase_N"/>
</dbReference>
<dbReference type="SUPFAM" id="SSF56349">
    <property type="entry name" value="DNA breaking-rejoining enzymes"/>
    <property type="match status" value="1"/>
</dbReference>
<evidence type="ECO:0000259" key="6">
    <source>
        <dbReference type="PROSITE" id="PS51898"/>
    </source>
</evidence>
<dbReference type="PROSITE" id="PS51900">
    <property type="entry name" value="CB"/>
    <property type="match status" value="1"/>
</dbReference>
<dbReference type="InterPro" id="IPR011010">
    <property type="entry name" value="DNA_brk_join_enz"/>
</dbReference>
<evidence type="ECO:0000313" key="9">
    <source>
        <dbReference type="Proteomes" id="UP001596997"/>
    </source>
</evidence>
<keyword evidence="9" id="KW-1185">Reference proteome</keyword>
<dbReference type="PANTHER" id="PTHR30349">
    <property type="entry name" value="PHAGE INTEGRASE-RELATED"/>
    <property type="match status" value="1"/>
</dbReference>
<dbReference type="PANTHER" id="PTHR30349:SF41">
    <property type="entry name" value="INTEGRASE_RECOMBINASE PROTEIN MJ0367-RELATED"/>
    <property type="match status" value="1"/>
</dbReference>
<accession>A0ABW3I059</accession>
<evidence type="ECO:0000256" key="1">
    <source>
        <dbReference type="ARBA" id="ARBA00008857"/>
    </source>
</evidence>
<keyword evidence="4" id="KW-0233">DNA recombination</keyword>
<feature type="domain" description="Core-binding (CB)" evidence="7">
    <location>
        <begin position="9"/>
        <end position="101"/>
    </location>
</feature>
<dbReference type="Pfam" id="PF00589">
    <property type="entry name" value="Phage_integrase"/>
    <property type="match status" value="1"/>
</dbReference>
<organism evidence="8 9">
    <name type="scientific">Pseudofulvibacter geojedonensis</name>
    <dbReference type="NCBI Taxonomy" id="1123758"/>
    <lineage>
        <taxon>Bacteria</taxon>
        <taxon>Pseudomonadati</taxon>
        <taxon>Bacteroidota</taxon>
        <taxon>Flavobacteriia</taxon>
        <taxon>Flavobacteriales</taxon>
        <taxon>Flavobacteriaceae</taxon>
        <taxon>Pseudofulvibacter</taxon>
    </lineage>
</organism>
<evidence type="ECO:0000313" key="8">
    <source>
        <dbReference type="EMBL" id="MFD0963216.1"/>
    </source>
</evidence>
<dbReference type="Gene3D" id="1.10.443.10">
    <property type="entry name" value="Intergrase catalytic core"/>
    <property type="match status" value="1"/>
</dbReference>
<keyword evidence="3 5" id="KW-0238">DNA-binding</keyword>
<evidence type="ECO:0000256" key="4">
    <source>
        <dbReference type="ARBA" id="ARBA00023172"/>
    </source>
</evidence>
<dbReference type="InterPro" id="IPR013762">
    <property type="entry name" value="Integrase-like_cat_sf"/>
</dbReference>
<evidence type="ECO:0000259" key="7">
    <source>
        <dbReference type="PROSITE" id="PS51900"/>
    </source>
</evidence>
<feature type="domain" description="Tyr recombinase" evidence="6">
    <location>
        <begin position="122"/>
        <end position="311"/>
    </location>
</feature>
<dbReference type="RefSeq" id="WP_377713696.1">
    <property type="nucleotide sequence ID" value="NZ_JBHTJM010000005.1"/>
</dbReference>
<sequence length="311" mass="36303">MKSLPIYNNSFRALIDSYQSWLTAERYAATTVYYMPIHLREFFHYLETLGHEGIEYITTKLVSEYYEQLSIRKNQKRGGALSNKALNKHIQSLKLFVEYLNKHDANFSFGVHLKSEKVDNLTTKDILSVAQIEQLFEACEYSHISAKYRLRDMALLTVLYSCGLRRNEAVQLDVNDVKFNKNLIHVRHAKKSKERFVVINDRNKRILEDYLYEARPQFGISKKSKALFVNQYGRRMSGQTFSNRLKSILKSTEDKNITSKHVTPHTLRHCIATHFLQSGMKLKKIQKFLGHASIEATQIYTHLLTELEDDD</sequence>
<dbReference type="InterPro" id="IPR050090">
    <property type="entry name" value="Tyrosine_recombinase_XerCD"/>
</dbReference>
<comment type="similarity">
    <text evidence="1">Belongs to the 'phage' integrase family.</text>
</comment>